<organism evidence="1 2">
    <name type="scientific">Romanomermis culicivorax</name>
    <name type="common">Nematode worm</name>
    <dbReference type="NCBI Taxonomy" id="13658"/>
    <lineage>
        <taxon>Eukaryota</taxon>
        <taxon>Metazoa</taxon>
        <taxon>Ecdysozoa</taxon>
        <taxon>Nematoda</taxon>
        <taxon>Enoplea</taxon>
        <taxon>Dorylaimia</taxon>
        <taxon>Mermithida</taxon>
        <taxon>Mermithoidea</taxon>
        <taxon>Mermithidae</taxon>
        <taxon>Romanomermis</taxon>
    </lineage>
</organism>
<evidence type="ECO:0000313" key="1">
    <source>
        <dbReference type="Proteomes" id="UP000887565"/>
    </source>
</evidence>
<dbReference type="AlphaFoldDB" id="A0A915K2C6"/>
<dbReference type="PROSITE" id="PS51257">
    <property type="entry name" value="PROKAR_LIPOPROTEIN"/>
    <property type="match status" value="1"/>
</dbReference>
<dbReference type="WBParaSite" id="nRc.2.0.1.t32470-RA">
    <property type="protein sequence ID" value="nRc.2.0.1.t32470-RA"/>
    <property type="gene ID" value="nRc.2.0.1.g32470"/>
</dbReference>
<sequence>MHRSYTLPLSSSTFPPLHSWIACQPIYSTPALNLAEPPSPHSCPPRIPEPMNPLPRIDITSSTDEKLRIELNLIFGICCVYQMGYNC</sequence>
<reference evidence="2" key="1">
    <citation type="submission" date="2022-11" db="UniProtKB">
        <authorList>
            <consortium name="WormBaseParasite"/>
        </authorList>
    </citation>
    <scope>IDENTIFICATION</scope>
</reference>
<proteinExistence type="predicted"/>
<keyword evidence="1" id="KW-1185">Reference proteome</keyword>
<name>A0A915K2C6_ROMCU</name>
<accession>A0A915K2C6</accession>
<protein>
    <submittedName>
        <fullName evidence="2">Uncharacterized protein</fullName>
    </submittedName>
</protein>
<evidence type="ECO:0000313" key="2">
    <source>
        <dbReference type="WBParaSite" id="nRc.2.0.1.t32470-RA"/>
    </source>
</evidence>
<dbReference type="Proteomes" id="UP000887565">
    <property type="component" value="Unplaced"/>
</dbReference>